<dbReference type="AlphaFoldDB" id="A0A5J4KWU7"/>
<dbReference type="Proteomes" id="UP000326912">
    <property type="component" value="Unassembled WGS sequence"/>
</dbReference>
<keyword evidence="1" id="KW-0812">Transmembrane</keyword>
<dbReference type="EMBL" id="BKZW01000003">
    <property type="protein sequence ID" value="GER90941.1"/>
    <property type="molecule type" value="Genomic_DNA"/>
</dbReference>
<accession>A0A5J4KWU7</accession>
<keyword evidence="1" id="KW-0472">Membrane</keyword>
<feature type="transmembrane region" description="Helical" evidence="1">
    <location>
        <begin position="7"/>
        <end position="29"/>
    </location>
</feature>
<name>A0A5J4KWU7_9CHLR</name>
<proteinExistence type="predicted"/>
<dbReference type="RefSeq" id="WP_151758647.1">
    <property type="nucleotide sequence ID" value="NZ_BKZW01000003.1"/>
</dbReference>
<comment type="caution">
    <text evidence="2">The sequence shown here is derived from an EMBL/GenBank/DDBJ whole genome shotgun (WGS) entry which is preliminary data.</text>
</comment>
<protein>
    <submittedName>
        <fullName evidence="2">Uncharacterized protein</fullName>
    </submittedName>
</protein>
<evidence type="ECO:0000256" key="1">
    <source>
        <dbReference type="SAM" id="Phobius"/>
    </source>
</evidence>
<keyword evidence="1" id="KW-1133">Transmembrane helix</keyword>
<gene>
    <name evidence="2" type="ORF">KDW_51030</name>
</gene>
<evidence type="ECO:0000313" key="2">
    <source>
        <dbReference type="EMBL" id="GER90941.1"/>
    </source>
</evidence>
<evidence type="ECO:0000313" key="3">
    <source>
        <dbReference type="Proteomes" id="UP000326912"/>
    </source>
</evidence>
<reference evidence="2 3" key="1">
    <citation type="submission" date="2019-10" db="EMBL/GenBank/DDBJ databases">
        <title>Dictyobacter vulcani sp. nov., within the class Ktedonobacteria, isolated from soil of volcanic Mt. Zao.</title>
        <authorList>
            <person name="Zheng Y."/>
            <person name="Wang C.M."/>
            <person name="Sakai Y."/>
            <person name="Abe K."/>
            <person name="Yokota A."/>
            <person name="Yabe S."/>
        </authorList>
    </citation>
    <scope>NUCLEOTIDE SEQUENCE [LARGE SCALE GENOMIC DNA]</scope>
    <source>
        <strain evidence="2 3">W12</strain>
    </source>
</reference>
<keyword evidence="3" id="KW-1185">Reference proteome</keyword>
<sequence>MKIRKKSAIILITSVLSLVAIVVLATYLWDVKSAPEEASGHIFATPKASQPGKPALVKLEQVTDQAFGSEDQYVPNSWGHTRIVLCARPGAIYL</sequence>
<organism evidence="2 3">
    <name type="scientific">Dictyobacter vulcani</name>
    <dbReference type="NCBI Taxonomy" id="2607529"/>
    <lineage>
        <taxon>Bacteria</taxon>
        <taxon>Bacillati</taxon>
        <taxon>Chloroflexota</taxon>
        <taxon>Ktedonobacteria</taxon>
        <taxon>Ktedonobacterales</taxon>
        <taxon>Dictyobacteraceae</taxon>
        <taxon>Dictyobacter</taxon>
    </lineage>
</organism>